<feature type="compositionally biased region" description="Low complexity" evidence="2">
    <location>
        <begin position="290"/>
        <end position="299"/>
    </location>
</feature>
<dbReference type="PANTHER" id="PTHR24111">
    <property type="entry name" value="LEUCINE-RICH REPEAT-CONTAINING PROTEIN 34"/>
    <property type="match status" value="1"/>
</dbReference>
<dbReference type="STRING" id="7266.A0A3B0K5J0"/>
<feature type="compositionally biased region" description="Basic and acidic residues" evidence="2">
    <location>
        <begin position="318"/>
        <end position="330"/>
    </location>
</feature>
<protein>
    <recommendedName>
        <fullName evidence="5">T-complex-associated testis-expressed protein 1</fullName>
    </recommendedName>
</protein>
<evidence type="ECO:0000313" key="3">
    <source>
        <dbReference type="EMBL" id="SPP80231.1"/>
    </source>
</evidence>
<dbReference type="SUPFAM" id="SSF52047">
    <property type="entry name" value="RNI-like"/>
    <property type="match status" value="1"/>
</dbReference>
<feature type="compositionally biased region" description="Basic residues" evidence="2">
    <location>
        <begin position="306"/>
        <end position="317"/>
    </location>
</feature>
<organism evidence="3 4">
    <name type="scientific">Drosophila guanche</name>
    <name type="common">Fruit fly</name>
    <dbReference type="NCBI Taxonomy" id="7266"/>
    <lineage>
        <taxon>Eukaryota</taxon>
        <taxon>Metazoa</taxon>
        <taxon>Ecdysozoa</taxon>
        <taxon>Arthropoda</taxon>
        <taxon>Hexapoda</taxon>
        <taxon>Insecta</taxon>
        <taxon>Pterygota</taxon>
        <taxon>Neoptera</taxon>
        <taxon>Endopterygota</taxon>
        <taxon>Diptera</taxon>
        <taxon>Brachycera</taxon>
        <taxon>Muscomorpha</taxon>
        <taxon>Ephydroidea</taxon>
        <taxon>Drosophilidae</taxon>
        <taxon>Drosophila</taxon>
        <taxon>Sophophora</taxon>
    </lineage>
</organism>
<reference evidence="4" key="1">
    <citation type="submission" date="2018-01" db="EMBL/GenBank/DDBJ databases">
        <authorList>
            <person name="Alioto T."/>
            <person name="Alioto T."/>
        </authorList>
    </citation>
    <scope>NUCLEOTIDE SEQUENCE [LARGE SCALE GENOMIC DNA]</scope>
</reference>
<sequence>MDLADSEYAGHPHHARIMCLPNDLLIRLEHETHKPSLSILSLQSEQNREIFAEAFIEGHSDTLANLCVKALARRGFRNVPQMVLERPEWLRVFYDALDVDLPLVDCYFIDDQRYWQRVVWAKSPDKLLRMKSWHEYDWRAKGLSLKYVELVEDCPAAYWPEAQMAALAALIQEHVSAMHIKRLQVLPEVVFAKNDESEPEIVISSESSEKEDISSDEPDTEEDVALGEDEDEDEEEPTAKRAPSVSAAEPKTGSDAQRKSASFGAVHIVSSSSESSSDEETAERRRARQGRNAARQQLRGMAAEKRAKRLQRRLRRQKMLEDRLRSVEPKKKSKRKKAIKGVFDIPVDPEPSDNEEQFADMRNRELCLRHHKRISYPTELCHHIDLGFVRHFGQLSSFTLEFLGPADTNYQSYQSKFSYDDMRRLAKGLLQLQHLQIFRLRNSLVDSLHLSILARALRSMDSLETVDFGYDQMEDDCCNALQILLDRPKMFKALQLEYNKLGANSMEVIGTALARHKEDCLEYLGLAHNPLCDNALGKLFHHIHGTGHVHSLNISAIEGAPSKVVVIARDIAFLLRHHQPLRRLQMAAIPLGSAAALPLLRALEGNHKILYFDSRACGLDEDQEFQADIIIRRNNYWVTNPPTDDICHLIKNRKHQLMQQMEREYGTYKECVLSRPPLSSSSVSSIAAVIEEKEKEEEEYDIWAVLGIKTRQTARAEIEPSEPSAKSLPPFVFEANKLNLEEFREFVHLPGPSNRFYYFQESRVRD</sequence>
<keyword evidence="4" id="KW-1185">Reference proteome</keyword>
<dbReference type="InterPro" id="IPR052201">
    <property type="entry name" value="LRR-containing_regulator"/>
</dbReference>
<evidence type="ECO:0000256" key="1">
    <source>
        <dbReference type="ARBA" id="ARBA00022737"/>
    </source>
</evidence>
<evidence type="ECO:0008006" key="5">
    <source>
        <dbReference type="Google" id="ProtNLM"/>
    </source>
</evidence>
<dbReference type="PANTHER" id="PTHR24111:SF0">
    <property type="entry name" value="LEUCINE-RICH REPEAT-CONTAINING PROTEIN"/>
    <property type="match status" value="1"/>
</dbReference>
<keyword evidence="1" id="KW-0677">Repeat</keyword>
<dbReference type="OrthoDB" id="341587at2759"/>
<feature type="region of interest" description="Disordered" evidence="2">
    <location>
        <begin position="197"/>
        <end position="338"/>
    </location>
</feature>
<gene>
    <name evidence="3" type="ORF">DGUA_6G005097</name>
</gene>
<dbReference type="OMA" id="HHGENLC"/>
<feature type="compositionally biased region" description="Acidic residues" evidence="2">
    <location>
        <begin position="214"/>
        <end position="236"/>
    </location>
</feature>
<name>A0A3B0K5J0_DROGU</name>
<proteinExistence type="predicted"/>
<dbReference type="AlphaFoldDB" id="A0A3B0K5J0"/>
<dbReference type="Proteomes" id="UP000268350">
    <property type="component" value="Unassembled WGS sequence"/>
</dbReference>
<dbReference type="InterPro" id="IPR032675">
    <property type="entry name" value="LRR_dom_sf"/>
</dbReference>
<accession>A0A3B0K5J0</accession>
<evidence type="ECO:0000313" key="4">
    <source>
        <dbReference type="Proteomes" id="UP000268350"/>
    </source>
</evidence>
<dbReference type="EMBL" id="OUUW01000005">
    <property type="protein sequence ID" value="SPP80231.1"/>
    <property type="molecule type" value="Genomic_DNA"/>
</dbReference>
<evidence type="ECO:0000256" key="2">
    <source>
        <dbReference type="SAM" id="MobiDB-lite"/>
    </source>
</evidence>
<dbReference type="Gene3D" id="3.80.10.10">
    <property type="entry name" value="Ribonuclease Inhibitor"/>
    <property type="match status" value="1"/>
</dbReference>